<dbReference type="Proteomes" id="UP000537592">
    <property type="component" value="Unassembled WGS sequence"/>
</dbReference>
<name>A0A7W5Z5N2_9HYPH</name>
<keyword evidence="1" id="KW-1133">Transmembrane helix</keyword>
<feature type="transmembrane region" description="Helical" evidence="1">
    <location>
        <begin position="79"/>
        <end position="101"/>
    </location>
</feature>
<organism evidence="2 3">
    <name type="scientific">Pseudochelatococcus contaminans</name>
    <dbReference type="NCBI Taxonomy" id="1538103"/>
    <lineage>
        <taxon>Bacteria</taxon>
        <taxon>Pseudomonadati</taxon>
        <taxon>Pseudomonadota</taxon>
        <taxon>Alphaproteobacteria</taxon>
        <taxon>Hyphomicrobiales</taxon>
        <taxon>Chelatococcaceae</taxon>
        <taxon>Pseudochelatococcus</taxon>
    </lineage>
</organism>
<gene>
    <name evidence="2" type="ORF">FHS81_002668</name>
</gene>
<evidence type="ECO:0000256" key="1">
    <source>
        <dbReference type="SAM" id="Phobius"/>
    </source>
</evidence>
<dbReference type="RefSeq" id="WP_183753630.1">
    <property type="nucleotide sequence ID" value="NZ_JACICC010000006.1"/>
</dbReference>
<feature type="transmembrane region" description="Helical" evidence="1">
    <location>
        <begin position="152"/>
        <end position="173"/>
    </location>
</feature>
<keyword evidence="1" id="KW-0812">Transmembrane</keyword>
<reference evidence="2 3" key="1">
    <citation type="submission" date="2020-08" db="EMBL/GenBank/DDBJ databases">
        <title>Genomic Encyclopedia of Type Strains, Phase IV (KMG-IV): sequencing the most valuable type-strain genomes for metagenomic binning, comparative biology and taxonomic classification.</title>
        <authorList>
            <person name="Goeker M."/>
        </authorList>
    </citation>
    <scope>NUCLEOTIDE SEQUENCE [LARGE SCALE GENOMIC DNA]</scope>
    <source>
        <strain evidence="2 3">DSM 28760</strain>
    </source>
</reference>
<evidence type="ECO:0000313" key="2">
    <source>
        <dbReference type="EMBL" id="MBB3810567.1"/>
    </source>
</evidence>
<dbReference type="EMBL" id="JACICC010000006">
    <property type="protein sequence ID" value="MBB3810567.1"/>
    <property type="molecule type" value="Genomic_DNA"/>
</dbReference>
<protein>
    <submittedName>
        <fullName evidence="2">Intracellular septation protein A</fullName>
    </submittedName>
</protein>
<feature type="transmembrane region" description="Helical" evidence="1">
    <location>
        <begin position="50"/>
        <end position="67"/>
    </location>
</feature>
<evidence type="ECO:0000313" key="3">
    <source>
        <dbReference type="Proteomes" id="UP000537592"/>
    </source>
</evidence>
<feature type="transmembrane region" description="Helical" evidence="1">
    <location>
        <begin position="122"/>
        <end position="146"/>
    </location>
</feature>
<sequence length="183" mass="20036">MNILVSFIPFIVFALFDRLVGPFEGLLLATAVSIALVVRERIAGRTPKILEVGSVILFGALTLYVFFAGDNLPLMAVRLLVDSGLLAIVLVSIAIGTPFTIQYAREKVPEQYWQSPRFRKTNLVITWVWALAFAITVAADAVLLFAPQVPPQFGTIVIILSLVAAFKFTVWYPKQQAGAAQGK</sequence>
<dbReference type="AlphaFoldDB" id="A0A7W5Z5N2"/>
<keyword evidence="1" id="KW-0472">Membrane</keyword>
<feature type="transmembrane region" description="Helical" evidence="1">
    <location>
        <begin position="20"/>
        <end position="38"/>
    </location>
</feature>
<accession>A0A7W5Z5N2</accession>
<keyword evidence="3" id="KW-1185">Reference proteome</keyword>
<proteinExistence type="predicted"/>
<comment type="caution">
    <text evidence="2">The sequence shown here is derived from an EMBL/GenBank/DDBJ whole genome shotgun (WGS) entry which is preliminary data.</text>
</comment>